<dbReference type="InterPro" id="IPR042099">
    <property type="entry name" value="ANL_N_sf"/>
</dbReference>
<dbReference type="InterPro" id="IPR000873">
    <property type="entry name" value="AMP-dep_synth/lig_dom"/>
</dbReference>
<dbReference type="Pfam" id="PF00501">
    <property type="entry name" value="AMP-binding"/>
    <property type="match status" value="1"/>
</dbReference>
<protein>
    <submittedName>
        <fullName evidence="5">Acyl--CoA ligase</fullName>
    </submittedName>
</protein>
<evidence type="ECO:0000256" key="1">
    <source>
        <dbReference type="ARBA" id="ARBA00006432"/>
    </source>
</evidence>
<evidence type="ECO:0000313" key="6">
    <source>
        <dbReference type="Proteomes" id="UP000765845"/>
    </source>
</evidence>
<evidence type="ECO:0000256" key="2">
    <source>
        <dbReference type="ARBA" id="ARBA00022598"/>
    </source>
</evidence>
<dbReference type="Proteomes" id="UP000765845">
    <property type="component" value="Unassembled WGS sequence"/>
</dbReference>
<organism evidence="5 6">
    <name type="scientific">Spongiibacter thalassae</name>
    <dbReference type="NCBI Taxonomy" id="2721624"/>
    <lineage>
        <taxon>Bacteria</taxon>
        <taxon>Pseudomonadati</taxon>
        <taxon>Pseudomonadota</taxon>
        <taxon>Gammaproteobacteria</taxon>
        <taxon>Cellvibrionales</taxon>
        <taxon>Spongiibacteraceae</taxon>
        <taxon>Spongiibacter</taxon>
    </lineage>
</organism>
<evidence type="ECO:0000313" key="5">
    <source>
        <dbReference type="EMBL" id="NKI17461.1"/>
    </source>
</evidence>
<comment type="similarity">
    <text evidence="1">Belongs to the ATP-dependent AMP-binding enzyme family.</text>
</comment>
<accession>A0ABX1GEW2</accession>
<evidence type="ECO:0000259" key="3">
    <source>
        <dbReference type="Pfam" id="PF00501"/>
    </source>
</evidence>
<dbReference type="Pfam" id="PF13193">
    <property type="entry name" value="AMP-binding_C"/>
    <property type="match status" value="1"/>
</dbReference>
<dbReference type="Gene3D" id="3.30.300.30">
    <property type="match status" value="1"/>
</dbReference>
<dbReference type="PANTHER" id="PTHR24096:SF149">
    <property type="entry name" value="AMP-BINDING DOMAIN-CONTAINING PROTEIN-RELATED"/>
    <property type="match status" value="1"/>
</dbReference>
<reference evidence="5 6" key="1">
    <citation type="submission" date="2020-04" db="EMBL/GenBank/DDBJ databases">
        <authorList>
            <person name="Yoon J."/>
        </authorList>
    </citation>
    <scope>NUCLEOTIDE SEQUENCE [LARGE SCALE GENOMIC DNA]</scope>
    <source>
        <strain evidence="5 6">KMU-166</strain>
    </source>
</reference>
<proteinExistence type="inferred from homology"/>
<dbReference type="EMBL" id="JAAWWK010000002">
    <property type="protein sequence ID" value="NKI17461.1"/>
    <property type="molecule type" value="Genomic_DNA"/>
</dbReference>
<dbReference type="Gene3D" id="3.40.50.12780">
    <property type="entry name" value="N-terminal domain of ligase-like"/>
    <property type="match status" value="1"/>
</dbReference>
<dbReference type="SUPFAM" id="SSF56801">
    <property type="entry name" value="Acetyl-CoA synthetase-like"/>
    <property type="match status" value="1"/>
</dbReference>
<comment type="caution">
    <text evidence="5">The sequence shown here is derived from an EMBL/GenBank/DDBJ whole genome shotgun (WGS) entry which is preliminary data.</text>
</comment>
<dbReference type="InterPro" id="IPR025110">
    <property type="entry name" value="AMP-bd_C"/>
</dbReference>
<feature type="domain" description="AMP-dependent synthetase/ligase" evidence="3">
    <location>
        <begin position="50"/>
        <end position="429"/>
    </location>
</feature>
<dbReference type="PANTHER" id="PTHR24096">
    <property type="entry name" value="LONG-CHAIN-FATTY-ACID--COA LIGASE"/>
    <property type="match status" value="1"/>
</dbReference>
<dbReference type="InterPro" id="IPR020845">
    <property type="entry name" value="AMP-binding_CS"/>
</dbReference>
<feature type="domain" description="AMP-binding enzyme C-terminal" evidence="4">
    <location>
        <begin position="479"/>
        <end position="555"/>
    </location>
</feature>
<dbReference type="PROSITE" id="PS00455">
    <property type="entry name" value="AMP_BINDING"/>
    <property type="match status" value="1"/>
</dbReference>
<dbReference type="GO" id="GO:0016874">
    <property type="term" value="F:ligase activity"/>
    <property type="evidence" value="ECO:0007669"/>
    <property type="project" value="UniProtKB-KW"/>
</dbReference>
<sequence>MTAIGRPLSDAEQGLCAPDSPYEFAAVTVDGQHYRQFAQTPDTMRGLLDVARAHGDSECLCYVDANGEKQRRSFCEYFQRVDALAHGLVTDFGLQQGQRVAIAMRNTPEWLEVYAAVVSLGAIVVPLNSWGSADDLQYVLHDSAPGLVVCDGPRYALINGVLTDIGCRAIVARADVADAMRYETVIARHIGHAMPTPWHCHSDDPVQIMYSSGTSGRPKGVVSSHRNIIQAIFSFEYQAVLGIMANPDALDTILSCGDRPTALLAVPLFHVSGCYASFLLHLRGGRRMVMMYKWRAEQALTLIEQEKITIFSAAPSMLIDLLQHPRCEPQRIASLFSIGSGGAACPERVRQLIGDTFAQSYTGTGYGMTESNAIGSSCVGIAFDSKPGSAGTLSPLVEFKTCNTEGDELPVGQQGEIHLRSVCNSRVYWDQNGGKPILDAGGWLATGDIGYIDHSGFVFVTDRAKDMIIRGGENIHPAEIEAHVSQHPDIVECAAFALPDPLLGECVALAYRTQTGEPINPEVLHNELLAQLAAYKRPTQIVALTSPLPRSPSGKVLKGELPALVQSLPG</sequence>
<dbReference type="InterPro" id="IPR045851">
    <property type="entry name" value="AMP-bd_C_sf"/>
</dbReference>
<dbReference type="RefSeq" id="WP_168449956.1">
    <property type="nucleotide sequence ID" value="NZ_JAAWWK010000002.1"/>
</dbReference>
<name>A0ABX1GEW2_9GAMM</name>
<keyword evidence="2 5" id="KW-0436">Ligase</keyword>
<evidence type="ECO:0000259" key="4">
    <source>
        <dbReference type="Pfam" id="PF13193"/>
    </source>
</evidence>
<keyword evidence="6" id="KW-1185">Reference proteome</keyword>
<gene>
    <name evidence="5" type="ORF">HCU74_08530</name>
</gene>